<gene>
    <name evidence="5" type="ORF">A7A78_07950</name>
</gene>
<dbReference type="Proteomes" id="UP000077552">
    <property type="component" value="Unassembled WGS sequence"/>
</dbReference>
<dbReference type="Gene3D" id="1.10.287.1120">
    <property type="entry name" value="Bipartite methylase S protein"/>
    <property type="match status" value="1"/>
</dbReference>
<comment type="caution">
    <text evidence="5">The sequence shown here is derived from an EMBL/GenBank/DDBJ whole genome shotgun (WGS) entry which is preliminary data.</text>
</comment>
<keyword evidence="3" id="KW-0238">DNA-binding</keyword>
<dbReference type="GO" id="GO:0003677">
    <property type="term" value="F:DNA binding"/>
    <property type="evidence" value="ECO:0007669"/>
    <property type="project" value="UniProtKB-KW"/>
</dbReference>
<comment type="similarity">
    <text evidence="1">Belongs to the type-I restriction system S methylase family.</text>
</comment>
<protein>
    <recommendedName>
        <fullName evidence="4">Type I restriction modification DNA specificity domain-containing protein</fullName>
    </recommendedName>
</protein>
<evidence type="ECO:0000259" key="4">
    <source>
        <dbReference type="Pfam" id="PF01420"/>
    </source>
</evidence>
<proteinExistence type="inferred from homology"/>
<accession>A0A1A9LAH4</accession>
<dbReference type="OrthoDB" id="667970at2"/>
<evidence type="ECO:0000313" key="5">
    <source>
        <dbReference type="EMBL" id="OAD90193.1"/>
    </source>
</evidence>
<evidence type="ECO:0000256" key="1">
    <source>
        <dbReference type="ARBA" id="ARBA00010923"/>
    </source>
</evidence>
<dbReference type="STRING" id="1385699.A7A78_07950"/>
<dbReference type="Pfam" id="PF01420">
    <property type="entry name" value="Methylase_S"/>
    <property type="match status" value="2"/>
</dbReference>
<sequence>MKAKQLKPQLRFPEFEGEWEEKRLGQVTKYTKGYAFKSKDYKIEGKRIIRVSDLGANYIKQDNEKVYIDFSEEVKYEKYSLKKNNIIITTVGSKPDMLESAVGRGIFIINDDEGLLNQNMLKFENIDKISNKFLIGFINSDRYQYFIKGIARGNANQSNITVVDLLTYKINLPTLPEQQKIASFLTAVDTKLQQLSTKKELLEQYKKGVMQQLFSQQLRFKQDDGSDFGDWEEKKLGEMFKINAGGDVKQENVSLEKNDKFKYPIYANSEKNKGLYGYSDLYKIDFECVTVTGRGALGVAHARTEKFYPIVRLLVLKPKKKSNVVFFENLINQINIFPESTGVPQLTGPQISIYKIRFPSYEEQQKIASFLSALDAKIETVQTQLEKTQQFKKGLLQGMFV</sequence>
<keyword evidence="2" id="KW-0680">Restriction system</keyword>
<dbReference type="CDD" id="cd17512">
    <property type="entry name" value="RMtype1_S_BceB55ORF5615P-TRD2-CR2_like"/>
    <property type="match status" value="1"/>
</dbReference>
<dbReference type="InterPro" id="IPR000055">
    <property type="entry name" value="Restrct_endonuc_typeI_TRD"/>
</dbReference>
<dbReference type="InterPro" id="IPR052021">
    <property type="entry name" value="Type-I_RS_S_subunit"/>
</dbReference>
<evidence type="ECO:0000256" key="2">
    <source>
        <dbReference type="ARBA" id="ARBA00022747"/>
    </source>
</evidence>
<organism evidence="5 6">
    <name type="scientific">Aequorivita soesokkakensis</name>
    <dbReference type="NCBI Taxonomy" id="1385699"/>
    <lineage>
        <taxon>Bacteria</taxon>
        <taxon>Pseudomonadati</taxon>
        <taxon>Bacteroidota</taxon>
        <taxon>Flavobacteriia</taxon>
        <taxon>Flavobacteriales</taxon>
        <taxon>Flavobacteriaceae</taxon>
        <taxon>Aequorivita</taxon>
    </lineage>
</organism>
<name>A0A1A9LAH4_9FLAO</name>
<dbReference type="PANTHER" id="PTHR30408">
    <property type="entry name" value="TYPE-1 RESTRICTION ENZYME ECOKI SPECIFICITY PROTEIN"/>
    <property type="match status" value="1"/>
</dbReference>
<reference evidence="5 6" key="1">
    <citation type="submission" date="2016-05" db="EMBL/GenBank/DDBJ databases">
        <title>Genome sequencing of Vitellibacter soesokkakensis RSSK-12.</title>
        <authorList>
            <person name="Thevarajoo S."/>
            <person name="Selvaratnam C."/>
            <person name="Goh K.M."/>
            <person name="Chan K.-G."/>
            <person name="Chong C.S."/>
        </authorList>
    </citation>
    <scope>NUCLEOTIDE SEQUENCE [LARGE SCALE GENOMIC DNA]</scope>
    <source>
        <strain evidence="5 6">RSSK-12</strain>
    </source>
</reference>
<dbReference type="EMBL" id="LXIE01000050">
    <property type="protein sequence ID" value="OAD90193.1"/>
    <property type="molecule type" value="Genomic_DNA"/>
</dbReference>
<dbReference type="Gene3D" id="3.90.220.20">
    <property type="entry name" value="DNA methylase specificity domains"/>
    <property type="match status" value="2"/>
</dbReference>
<dbReference type="RefSeq" id="WP_068763217.1">
    <property type="nucleotide sequence ID" value="NZ_LXIE01000050.1"/>
</dbReference>
<dbReference type="InterPro" id="IPR044946">
    <property type="entry name" value="Restrct_endonuc_typeI_TRD_sf"/>
</dbReference>
<dbReference type="AlphaFoldDB" id="A0A1A9LAH4"/>
<dbReference type="SUPFAM" id="SSF116734">
    <property type="entry name" value="DNA methylase specificity domain"/>
    <property type="match status" value="2"/>
</dbReference>
<keyword evidence="6" id="KW-1185">Reference proteome</keyword>
<dbReference type="GO" id="GO:0009307">
    <property type="term" value="P:DNA restriction-modification system"/>
    <property type="evidence" value="ECO:0007669"/>
    <property type="project" value="UniProtKB-KW"/>
</dbReference>
<evidence type="ECO:0000256" key="3">
    <source>
        <dbReference type="ARBA" id="ARBA00023125"/>
    </source>
</evidence>
<evidence type="ECO:0000313" key="6">
    <source>
        <dbReference type="Proteomes" id="UP000077552"/>
    </source>
</evidence>
<dbReference type="PANTHER" id="PTHR30408:SF12">
    <property type="entry name" value="TYPE I RESTRICTION ENZYME MJAVIII SPECIFICITY SUBUNIT"/>
    <property type="match status" value="1"/>
</dbReference>
<feature type="domain" description="Type I restriction modification DNA specificity" evidence="4">
    <location>
        <begin position="18"/>
        <end position="203"/>
    </location>
</feature>
<feature type="domain" description="Type I restriction modification DNA specificity" evidence="4">
    <location>
        <begin position="230"/>
        <end position="386"/>
    </location>
</feature>